<name>A0ABU9GEK4_COBMA</name>
<evidence type="ECO:0000313" key="8">
    <source>
        <dbReference type="Proteomes" id="UP001378242"/>
    </source>
</evidence>
<keyword evidence="2 6" id="KW-0812">Transmembrane</keyword>
<comment type="caution">
    <text evidence="7">The sequence shown here is derived from an EMBL/GenBank/DDBJ whole genome shotgun (WGS) entry which is preliminary data.</text>
</comment>
<reference evidence="7 8" key="1">
    <citation type="submission" date="2024-02" db="EMBL/GenBank/DDBJ databases">
        <title>Bacteria isolated from the canopy kelp, Nereocystis luetkeana.</title>
        <authorList>
            <person name="Pfister C.A."/>
            <person name="Younker I.T."/>
            <person name="Light S.H."/>
        </authorList>
    </citation>
    <scope>NUCLEOTIDE SEQUENCE [LARGE SCALE GENOMIC DNA]</scope>
    <source>
        <strain evidence="7 8">TI.5.07</strain>
    </source>
</reference>
<evidence type="ECO:0000256" key="5">
    <source>
        <dbReference type="ARBA" id="ARBA00049660"/>
    </source>
</evidence>
<dbReference type="Pfam" id="PF01226">
    <property type="entry name" value="Form_Nir_trans"/>
    <property type="match status" value="1"/>
</dbReference>
<feature type="transmembrane region" description="Helical" evidence="6">
    <location>
        <begin position="39"/>
        <end position="60"/>
    </location>
</feature>
<evidence type="ECO:0000313" key="7">
    <source>
        <dbReference type="EMBL" id="MEL0616900.1"/>
    </source>
</evidence>
<comment type="subcellular location">
    <subcellularLocation>
        <location evidence="1">Membrane</location>
        <topology evidence="1">Multi-pass membrane protein</topology>
    </subcellularLocation>
</comment>
<dbReference type="InterPro" id="IPR000292">
    <property type="entry name" value="For/NO2_transpt"/>
</dbReference>
<dbReference type="RefSeq" id="WP_341542366.1">
    <property type="nucleotide sequence ID" value="NZ_JBAKAP010000007.1"/>
</dbReference>
<accession>A0ABU9GEK4</accession>
<dbReference type="Proteomes" id="UP001378242">
    <property type="component" value="Unassembled WGS sequence"/>
</dbReference>
<dbReference type="Gene3D" id="1.20.1080.10">
    <property type="entry name" value="Glycerol uptake facilitator protein"/>
    <property type="match status" value="1"/>
</dbReference>
<dbReference type="PANTHER" id="PTHR30520">
    <property type="entry name" value="FORMATE TRANSPORTER-RELATED"/>
    <property type="match status" value="1"/>
</dbReference>
<feature type="transmembrane region" description="Helical" evidence="6">
    <location>
        <begin position="80"/>
        <end position="107"/>
    </location>
</feature>
<comment type="similarity">
    <text evidence="5">Belongs to the FNT transporter (TC 1.A.16) family.</text>
</comment>
<dbReference type="InterPro" id="IPR023271">
    <property type="entry name" value="Aquaporin-like"/>
</dbReference>
<keyword evidence="3 6" id="KW-1133">Transmembrane helix</keyword>
<keyword evidence="8" id="KW-1185">Reference proteome</keyword>
<dbReference type="PANTHER" id="PTHR30520:SF6">
    <property type="entry name" value="FORMATE_NITRATE FAMILY TRANSPORTER (EUROFUNG)"/>
    <property type="match status" value="1"/>
</dbReference>
<organism evidence="7 8">
    <name type="scientific">Cobetia marina</name>
    <name type="common">Deleya marina</name>
    <dbReference type="NCBI Taxonomy" id="28258"/>
    <lineage>
        <taxon>Bacteria</taxon>
        <taxon>Pseudomonadati</taxon>
        <taxon>Pseudomonadota</taxon>
        <taxon>Gammaproteobacteria</taxon>
        <taxon>Oceanospirillales</taxon>
        <taxon>Halomonadaceae</taxon>
        <taxon>Cobetia</taxon>
    </lineage>
</organism>
<sequence length="276" mass="29962">MSDDSPHRPAAQFIASRDVAQEICREACEHIHTLSAPRILVLAILGGAFITMGALFSILLSTGVETHGLQLLLQGVGFSVGFFLVILTGAALFTEANVILPVSALNCSRSDMLRRGLKFWVLAWIGNLLGTMLTGWVISVAQVYSPQHYQLLAELVAKKMHYQQTGGAEGWFSLVLSGMLGNWMVGMAAFLAVMGRTIIDKFVPIVLAVSLFVAGNFQHSPANMAYFSMIMPTGEGPGWWDAMRWNILPAGIGNLLGGSLLVALPLWYGLRPKRCE</sequence>
<evidence type="ECO:0000256" key="3">
    <source>
        <dbReference type="ARBA" id="ARBA00022989"/>
    </source>
</evidence>
<evidence type="ECO:0000256" key="6">
    <source>
        <dbReference type="SAM" id="Phobius"/>
    </source>
</evidence>
<evidence type="ECO:0000256" key="1">
    <source>
        <dbReference type="ARBA" id="ARBA00004141"/>
    </source>
</evidence>
<feature type="transmembrane region" description="Helical" evidence="6">
    <location>
        <begin position="247"/>
        <end position="270"/>
    </location>
</feature>
<feature type="transmembrane region" description="Helical" evidence="6">
    <location>
        <begin position="170"/>
        <end position="193"/>
    </location>
</feature>
<feature type="transmembrane region" description="Helical" evidence="6">
    <location>
        <begin position="205"/>
        <end position="227"/>
    </location>
</feature>
<gene>
    <name evidence="7" type="ORF">V6243_08625</name>
</gene>
<evidence type="ECO:0000256" key="4">
    <source>
        <dbReference type="ARBA" id="ARBA00023136"/>
    </source>
</evidence>
<protein>
    <submittedName>
        <fullName evidence="7">Formate/nitrite transporter family protein</fullName>
    </submittedName>
</protein>
<proteinExistence type="inferred from homology"/>
<feature type="transmembrane region" description="Helical" evidence="6">
    <location>
        <begin position="119"/>
        <end position="144"/>
    </location>
</feature>
<evidence type="ECO:0000256" key="2">
    <source>
        <dbReference type="ARBA" id="ARBA00022692"/>
    </source>
</evidence>
<dbReference type="EMBL" id="JBAKAP010000007">
    <property type="protein sequence ID" value="MEL0616900.1"/>
    <property type="molecule type" value="Genomic_DNA"/>
</dbReference>
<keyword evidence="4 6" id="KW-0472">Membrane</keyword>